<gene>
    <name evidence="2" type="ORF">SM116_16605</name>
</gene>
<evidence type="ECO:0000313" key="2">
    <source>
        <dbReference type="EMBL" id="WPR89360.1"/>
    </source>
</evidence>
<dbReference type="EMBL" id="CP139368">
    <property type="protein sequence ID" value="WPR89360.1"/>
    <property type="molecule type" value="Genomic_DNA"/>
</dbReference>
<reference evidence="2 3" key="1">
    <citation type="submission" date="2023-11" db="EMBL/GenBank/DDBJ databases">
        <title>Genome sequence of Microbacterium rhizosphaerae KACC 19337.</title>
        <authorList>
            <person name="Choi H."/>
            <person name="Kim S."/>
            <person name="Kim Y."/>
            <person name="Kwon S.-W."/>
            <person name="Heo J."/>
        </authorList>
    </citation>
    <scope>NUCLEOTIDE SEQUENCE [LARGE SCALE GENOMIC DNA]</scope>
    <source>
        <strain evidence="2 3">KACC 19337</strain>
    </source>
</reference>
<accession>A0ABZ0SMF1</accession>
<keyword evidence="3" id="KW-1185">Reference proteome</keyword>
<evidence type="ECO:0000313" key="3">
    <source>
        <dbReference type="Proteomes" id="UP001323798"/>
    </source>
</evidence>
<sequence length="206" mass="22178">MNIASRNSRRPRGFGIARDDTSRNPVVPDHPLAVVSAGGLRDTFVLAAAAVDEAQGFHPATVPIPASGLLEGIQDFTGTTREAIRREYGDGDPQSKWRRLLADYIYRLPAARLVMAQRAAGGNAAYLDISRDDGAPAHHGAEAPALFQPPTNDRERTVAIAVLELIRTGRVDADGVREPFVAGDVLPVDVLPPSHLLELWEGVPRP</sequence>
<dbReference type="InterPro" id="IPR029058">
    <property type="entry name" value="AB_hydrolase_fold"/>
</dbReference>
<organism evidence="2 3">
    <name type="scientific">Microbacterium rhizosphaerae</name>
    <dbReference type="NCBI Taxonomy" id="1678237"/>
    <lineage>
        <taxon>Bacteria</taxon>
        <taxon>Bacillati</taxon>
        <taxon>Actinomycetota</taxon>
        <taxon>Actinomycetes</taxon>
        <taxon>Micrococcales</taxon>
        <taxon>Microbacteriaceae</taxon>
        <taxon>Microbacterium</taxon>
    </lineage>
</organism>
<feature type="region of interest" description="Disordered" evidence="1">
    <location>
        <begin position="1"/>
        <end position="22"/>
    </location>
</feature>
<dbReference type="RefSeq" id="WP_320942076.1">
    <property type="nucleotide sequence ID" value="NZ_BAABEU010000001.1"/>
</dbReference>
<protein>
    <submittedName>
        <fullName evidence="2">Uncharacterized protein</fullName>
    </submittedName>
</protein>
<proteinExistence type="predicted"/>
<name>A0ABZ0SMF1_9MICO</name>
<dbReference type="Gene3D" id="3.40.50.1820">
    <property type="entry name" value="alpha/beta hydrolase"/>
    <property type="match status" value="1"/>
</dbReference>
<evidence type="ECO:0000256" key="1">
    <source>
        <dbReference type="SAM" id="MobiDB-lite"/>
    </source>
</evidence>
<dbReference type="Proteomes" id="UP001323798">
    <property type="component" value="Chromosome"/>
</dbReference>